<dbReference type="AlphaFoldDB" id="A0A1E8FDN0"/>
<reference evidence="5 6" key="1">
    <citation type="submission" date="2016-09" db="EMBL/GenBank/DDBJ databases">
        <title>Alteromonas lipolytica, a new species isolated from sea water.</title>
        <authorList>
            <person name="Wu Y.-H."/>
            <person name="Cheng H."/>
            <person name="Xu X.-W."/>
        </authorList>
    </citation>
    <scope>NUCLEOTIDE SEQUENCE [LARGE SCALE GENOMIC DNA]</scope>
    <source>
        <strain evidence="5 6">JW12</strain>
    </source>
</reference>
<evidence type="ECO:0000313" key="5">
    <source>
        <dbReference type="EMBL" id="OFI34019.1"/>
    </source>
</evidence>
<name>A0A1E8FDN0_9ALTE</name>
<sequence>MPILEMHLMKGRTEEQKCNAAKAVTEALVSSLGVKRESVRILITEHGEHDFFVSGMTMKERSQAQLSAQQSAQQPLNAEGK</sequence>
<protein>
    <submittedName>
        <fullName evidence="5">4-oxalocrotonate tautomerase</fullName>
    </submittedName>
</protein>
<gene>
    <name evidence="5" type="ORF">BFC17_20930</name>
</gene>
<dbReference type="PANTHER" id="PTHR35530:SF1">
    <property type="entry name" value="2-HYDROXYMUCONATE TAUTOMERASE"/>
    <property type="match status" value="1"/>
</dbReference>
<evidence type="ECO:0000259" key="4">
    <source>
        <dbReference type="Pfam" id="PF01361"/>
    </source>
</evidence>
<dbReference type="STRING" id="1856405.BFC17_20930"/>
<dbReference type="InterPro" id="IPR014347">
    <property type="entry name" value="Tautomerase/MIF_sf"/>
</dbReference>
<evidence type="ECO:0000256" key="3">
    <source>
        <dbReference type="SAM" id="MobiDB-lite"/>
    </source>
</evidence>
<dbReference type="InterPro" id="IPR004370">
    <property type="entry name" value="4-OT-like_dom"/>
</dbReference>
<dbReference type="PANTHER" id="PTHR35530">
    <property type="entry name" value="TAUTOMERASE-RELATED"/>
    <property type="match status" value="1"/>
</dbReference>
<dbReference type="GO" id="GO:0016853">
    <property type="term" value="F:isomerase activity"/>
    <property type="evidence" value="ECO:0007669"/>
    <property type="project" value="UniProtKB-KW"/>
</dbReference>
<organism evidence="5 6">
    <name type="scientific">Alteromonas lipolytica</name>
    <dbReference type="NCBI Taxonomy" id="1856405"/>
    <lineage>
        <taxon>Bacteria</taxon>
        <taxon>Pseudomonadati</taxon>
        <taxon>Pseudomonadota</taxon>
        <taxon>Gammaproteobacteria</taxon>
        <taxon>Alteromonadales</taxon>
        <taxon>Alteromonadaceae</taxon>
        <taxon>Alteromonas/Salinimonas group</taxon>
        <taxon>Alteromonas</taxon>
    </lineage>
</organism>
<evidence type="ECO:0000256" key="2">
    <source>
        <dbReference type="ARBA" id="ARBA00023235"/>
    </source>
</evidence>
<feature type="compositionally biased region" description="Low complexity" evidence="3">
    <location>
        <begin position="63"/>
        <end position="74"/>
    </location>
</feature>
<evidence type="ECO:0000313" key="6">
    <source>
        <dbReference type="Proteomes" id="UP000176037"/>
    </source>
</evidence>
<feature type="region of interest" description="Disordered" evidence="3">
    <location>
        <begin position="62"/>
        <end position="81"/>
    </location>
</feature>
<dbReference type="SUPFAM" id="SSF55331">
    <property type="entry name" value="Tautomerase/MIF"/>
    <property type="match status" value="1"/>
</dbReference>
<feature type="domain" description="4-oxalocrotonate tautomerase-like" evidence="4">
    <location>
        <begin position="2"/>
        <end position="57"/>
    </location>
</feature>
<accession>A0A1E8FDN0</accession>
<dbReference type="Pfam" id="PF01361">
    <property type="entry name" value="Tautomerase"/>
    <property type="match status" value="1"/>
</dbReference>
<dbReference type="Gene3D" id="3.30.429.10">
    <property type="entry name" value="Macrophage Migration Inhibitory Factor"/>
    <property type="match status" value="1"/>
</dbReference>
<comment type="similarity">
    <text evidence="1">Belongs to the 4-oxalocrotonate tautomerase family.</text>
</comment>
<proteinExistence type="inferred from homology"/>
<dbReference type="Proteomes" id="UP000176037">
    <property type="component" value="Unassembled WGS sequence"/>
</dbReference>
<comment type="caution">
    <text evidence="5">The sequence shown here is derived from an EMBL/GenBank/DDBJ whole genome shotgun (WGS) entry which is preliminary data.</text>
</comment>
<evidence type="ECO:0000256" key="1">
    <source>
        <dbReference type="ARBA" id="ARBA00006723"/>
    </source>
</evidence>
<keyword evidence="6" id="KW-1185">Reference proteome</keyword>
<dbReference type="EMBL" id="MJIC01000014">
    <property type="protein sequence ID" value="OFI34019.1"/>
    <property type="molecule type" value="Genomic_DNA"/>
</dbReference>
<dbReference type="OrthoDB" id="9799841at2"/>
<keyword evidence="2" id="KW-0413">Isomerase</keyword>